<gene>
    <name evidence="1" type="ORF">MW084_11200</name>
</gene>
<organism evidence="1 2">
    <name type="scientific">Streptomyces sudanensis</name>
    <dbReference type="NCBI Taxonomy" id="436397"/>
    <lineage>
        <taxon>Bacteria</taxon>
        <taxon>Bacillati</taxon>
        <taxon>Actinomycetota</taxon>
        <taxon>Actinomycetes</taxon>
        <taxon>Kitasatosporales</taxon>
        <taxon>Streptomycetaceae</taxon>
        <taxon>Streptomyces</taxon>
    </lineage>
</organism>
<evidence type="ECO:0000313" key="2">
    <source>
        <dbReference type="Proteomes" id="UP001056383"/>
    </source>
</evidence>
<proteinExistence type="predicted"/>
<accession>A0ABY4TBS7</accession>
<name>A0ABY4TBS7_9ACTN</name>
<sequence length="105" mass="11459">MRCTQRRRLPLRLAQEARERAAAECVDSSVQCQLAVHGGGEHHGLLADLEGGTALWLRWVGFDEAALVELGDCPVGGPRPGREGCCLFDGHAGKHTWEWEEALPS</sequence>
<keyword evidence="2" id="KW-1185">Reference proteome</keyword>
<reference evidence="1" key="1">
    <citation type="submission" date="2022-04" db="EMBL/GenBank/DDBJ databases">
        <title>Systematic whole-genome sequencing reveals an unexpected diversity among actinomycetoma pathogens and provides insights into their antibacterial susceptibilities.</title>
        <authorList>
            <person name="Watson A.K."/>
            <person name="Kepplinger B."/>
            <person name="Bakhiet S.M."/>
            <person name="Mhmoud N.A."/>
            <person name="Chapman J."/>
            <person name="Allenby N."/>
            <person name="Mickiewicz K."/>
            <person name="Goodfellow M."/>
            <person name="Fahal A.H."/>
            <person name="Errington J."/>
        </authorList>
    </citation>
    <scope>NUCLEOTIDE SEQUENCE</scope>
    <source>
        <strain evidence="1">SD 504</strain>
    </source>
</reference>
<protein>
    <submittedName>
        <fullName evidence="1">Uncharacterized protein</fullName>
    </submittedName>
</protein>
<dbReference type="Proteomes" id="UP001056383">
    <property type="component" value="Chromosome"/>
</dbReference>
<dbReference type="EMBL" id="CP095474">
    <property type="protein sequence ID" value="URN16413.1"/>
    <property type="molecule type" value="Genomic_DNA"/>
</dbReference>
<evidence type="ECO:0000313" key="1">
    <source>
        <dbReference type="EMBL" id="URN16413.1"/>
    </source>
</evidence>